<dbReference type="PANTHER" id="PTHR31425">
    <property type="entry name" value="PHOSPHORIBOSYLANTHRANILATE TRANSFERASE ISOFORM 1"/>
    <property type="match status" value="1"/>
</dbReference>
<feature type="compositionally biased region" description="Acidic residues" evidence="2">
    <location>
        <begin position="392"/>
        <end position="405"/>
    </location>
</feature>
<dbReference type="AlphaFoldDB" id="A0A0D2JM42"/>
<keyword evidence="3" id="KW-1133">Transmembrane helix</keyword>
<dbReference type="STRING" id="145388.A0A0D2JM42"/>
<evidence type="ECO:0000313" key="6">
    <source>
        <dbReference type="Proteomes" id="UP000054498"/>
    </source>
</evidence>
<feature type="transmembrane region" description="Helical" evidence="3">
    <location>
        <begin position="486"/>
        <end position="506"/>
    </location>
</feature>
<dbReference type="InterPro" id="IPR013583">
    <property type="entry name" value="MCTP_C"/>
</dbReference>
<evidence type="ECO:0000256" key="2">
    <source>
        <dbReference type="SAM" id="MobiDB-lite"/>
    </source>
</evidence>
<reference evidence="5 6" key="1">
    <citation type="journal article" date="2013" name="BMC Genomics">
        <title>Reconstruction of the lipid metabolism for the microalga Monoraphidium neglectum from its genome sequence reveals characteristics suitable for biofuel production.</title>
        <authorList>
            <person name="Bogen C."/>
            <person name="Al-Dilaimi A."/>
            <person name="Albersmeier A."/>
            <person name="Wichmann J."/>
            <person name="Grundmann M."/>
            <person name="Rupp O."/>
            <person name="Lauersen K.J."/>
            <person name="Blifernez-Klassen O."/>
            <person name="Kalinowski J."/>
            <person name="Goesmann A."/>
            <person name="Mussgnug J.H."/>
            <person name="Kruse O."/>
        </authorList>
    </citation>
    <scope>NUCLEOTIDE SEQUENCE [LARGE SCALE GENOMIC DNA]</scope>
    <source>
        <strain evidence="5 6">SAG 48.87</strain>
    </source>
</reference>
<dbReference type="EMBL" id="KK101605">
    <property type="protein sequence ID" value="KIZ00273.1"/>
    <property type="molecule type" value="Genomic_DNA"/>
</dbReference>
<keyword evidence="3" id="KW-0472">Membrane</keyword>
<evidence type="ECO:0000256" key="3">
    <source>
        <dbReference type="SAM" id="Phobius"/>
    </source>
</evidence>
<dbReference type="Pfam" id="PF08372">
    <property type="entry name" value="PRT_C"/>
    <property type="match status" value="1"/>
</dbReference>
<dbReference type="RefSeq" id="XP_013899292.1">
    <property type="nucleotide sequence ID" value="XM_014043838.1"/>
</dbReference>
<evidence type="ECO:0000256" key="1">
    <source>
        <dbReference type="ARBA" id="ARBA00022737"/>
    </source>
</evidence>
<name>A0A0D2JM42_9CHLO</name>
<sequence length="549" mass="60846">MRLPLPGMEGAAAEIICHAADADARASAFGVPALSVSAATPRAPAAQEASQEQRWNILKQMARRRRTPAATQPPPDASVDEAIAAAFMPAAPPQQPQLPAPSPIAGLPNSLAGATHDGPLARLKLVIHRVELTPEPSKGYSVVLKLGPHWARSRMRHGAELEWQLEVPIYHPTTTLSLVAYTEGRRGRPEVLGKSLYRISNLLVINNREQFKTLRLRSDARDERTQQRACAGTVLSSFCCLIPDRRRLLSAYERSPYPPTVHLINLFHRANRDAIANRHHEKVVSWLAAADPPVPRAVAYNIARFKEALSFLGSLLTWQRELKAWRRPRQNLLSVVVAWFVIFYPRETLLALLLWRSAFALRRVLRQGLVEYLGVELGELFDTVGLLPADAPGEEYDDEDDEDDASSASGGYSSSRGVAGGRAERGAGDGEGGDSAAAMMFRPRRLRALQRRYEQLLRVSLQVQNRIDDLACIFERLRAMMGGQDPLATALFFGRCLLIAAAAWLVGYRRLLFAAWCWEVLRPPSWRKPPGIKGPQQFLGNLPSRSADE</sequence>
<dbReference type="Proteomes" id="UP000054498">
    <property type="component" value="Unassembled WGS sequence"/>
</dbReference>
<keyword evidence="3" id="KW-0812">Transmembrane</keyword>
<organism evidence="5 6">
    <name type="scientific">Monoraphidium neglectum</name>
    <dbReference type="NCBI Taxonomy" id="145388"/>
    <lineage>
        <taxon>Eukaryota</taxon>
        <taxon>Viridiplantae</taxon>
        <taxon>Chlorophyta</taxon>
        <taxon>core chlorophytes</taxon>
        <taxon>Chlorophyceae</taxon>
        <taxon>CS clade</taxon>
        <taxon>Sphaeropleales</taxon>
        <taxon>Selenastraceae</taxon>
        <taxon>Monoraphidium</taxon>
    </lineage>
</organism>
<evidence type="ECO:0000313" key="5">
    <source>
        <dbReference type="EMBL" id="KIZ00273.1"/>
    </source>
</evidence>
<dbReference type="GeneID" id="25740568"/>
<protein>
    <recommendedName>
        <fullName evidence="4">Multiple C2 domain-containing protein</fullName>
    </recommendedName>
</protein>
<gene>
    <name evidence="5" type="ORF">MNEG_7692</name>
</gene>
<dbReference type="OrthoDB" id="545376at2759"/>
<feature type="region of interest" description="Disordered" evidence="2">
    <location>
        <begin position="392"/>
        <end position="436"/>
    </location>
</feature>
<dbReference type="InterPro" id="IPR047259">
    <property type="entry name" value="QUIRKY-like"/>
</dbReference>
<dbReference type="PANTHER" id="PTHR31425:SF50">
    <property type="entry name" value="FT-INTERACTING PROTEIN 3-RELATED"/>
    <property type="match status" value="1"/>
</dbReference>
<keyword evidence="1" id="KW-0677">Repeat</keyword>
<feature type="domain" description="Multiple C2" evidence="4">
    <location>
        <begin position="447"/>
        <end position="546"/>
    </location>
</feature>
<dbReference type="KEGG" id="mng:MNEG_7692"/>
<proteinExistence type="predicted"/>
<feature type="compositionally biased region" description="Low complexity" evidence="2">
    <location>
        <begin position="406"/>
        <end position="417"/>
    </location>
</feature>
<keyword evidence="6" id="KW-1185">Reference proteome</keyword>
<evidence type="ECO:0000259" key="4">
    <source>
        <dbReference type="Pfam" id="PF08372"/>
    </source>
</evidence>
<accession>A0A0D2JM42</accession>